<dbReference type="InterPro" id="IPR009003">
    <property type="entry name" value="Peptidase_S1_PA"/>
</dbReference>
<feature type="domain" description="Peptidase S1" evidence="1">
    <location>
        <begin position="61"/>
        <end position="221"/>
    </location>
</feature>
<proteinExistence type="predicted"/>
<dbReference type="GO" id="GO:0006508">
    <property type="term" value="P:proteolysis"/>
    <property type="evidence" value="ECO:0007669"/>
    <property type="project" value="UniProtKB-KW"/>
</dbReference>
<protein>
    <submittedName>
        <fullName evidence="2">Trypsin-like serine protease</fullName>
    </submittedName>
</protein>
<dbReference type="Gene3D" id="2.40.10.10">
    <property type="entry name" value="Trypsin-like serine proteases"/>
    <property type="match status" value="1"/>
</dbReference>
<comment type="caution">
    <text evidence="2">The sequence shown here is derived from an EMBL/GenBank/DDBJ whole genome shotgun (WGS) entry which is preliminary data.</text>
</comment>
<dbReference type="InterPro" id="IPR043504">
    <property type="entry name" value="Peptidase_S1_PA_chymotrypsin"/>
</dbReference>
<name>A0A4Q2U9F7_9HYPH</name>
<evidence type="ECO:0000313" key="2">
    <source>
        <dbReference type="EMBL" id="RYC33449.1"/>
    </source>
</evidence>
<dbReference type="EMBL" id="QYBB01000002">
    <property type="protein sequence ID" value="RYC33449.1"/>
    <property type="molecule type" value="Genomic_DNA"/>
</dbReference>
<accession>A0A4Q2U9F7</accession>
<dbReference type="Proteomes" id="UP000290759">
    <property type="component" value="Unassembled WGS sequence"/>
</dbReference>
<dbReference type="SUPFAM" id="SSF50494">
    <property type="entry name" value="Trypsin-like serine proteases"/>
    <property type="match status" value="1"/>
</dbReference>
<reference evidence="2 3" key="1">
    <citation type="submission" date="2018-12" db="EMBL/GenBank/DDBJ databases">
        <authorList>
            <person name="Grouzdev D.S."/>
            <person name="Krutkina M.S."/>
        </authorList>
    </citation>
    <scope>NUCLEOTIDE SEQUENCE [LARGE SCALE GENOMIC DNA]</scope>
    <source>
        <strain evidence="2 3">RmlP026</strain>
    </source>
</reference>
<gene>
    <name evidence="2" type="ORF">D3273_02945</name>
</gene>
<reference evidence="2 3" key="2">
    <citation type="submission" date="2019-02" db="EMBL/GenBank/DDBJ databases">
        <title>'Lichenibacterium ramalinii' gen. nov. sp. nov., 'Lichenibacterium minor' gen. nov. sp. nov.</title>
        <authorList>
            <person name="Pankratov T."/>
        </authorList>
    </citation>
    <scope>NUCLEOTIDE SEQUENCE [LARGE SCALE GENOMIC DNA]</scope>
    <source>
        <strain evidence="2 3">RmlP026</strain>
    </source>
</reference>
<dbReference type="Pfam" id="PF00089">
    <property type="entry name" value="Trypsin"/>
    <property type="match status" value="1"/>
</dbReference>
<dbReference type="GO" id="GO:0008233">
    <property type="term" value="F:peptidase activity"/>
    <property type="evidence" value="ECO:0007669"/>
    <property type="project" value="UniProtKB-KW"/>
</dbReference>
<evidence type="ECO:0000259" key="1">
    <source>
        <dbReference type="Pfam" id="PF00089"/>
    </source>
</evidence>
<dbReference type="InterPro" id="IPR001254">
    <property type="entry name" value="Trypsin_dom"/>
</dbReference>
<organism evidence="2 3">
    <name type="scientific">Lichenibacterium minor</name>
    <dbReference type="NCBI Taxonomy" id="2316528"/>
    <lineage>
        <taxon>Bacteria</taxon>
        <taxon>Pseudomonadati</taxon>
        <taxon>Pseudomonadota</taxon>
        <taxon>Alphaproteobacteria</taxon>
        <taxon>Hyphomicrobiales</taxon>
        <taxon>Lichenihabitantaceae</taxon>
        <taxon>Lichenibacterium</taxon>
    </lineage>
</organism>
<keyword evidence="3" id="KW-1185">Reference proteome</keyword>
<evidence type="ECO:0000313" key="3">
    <source>
        <dbReference type="Proteomes" id="UP000290759"/>
    </source>
</evidence>
<dbReference type="AlphaFoldDB" id="A0A4Q2U9F7"/>
<keyword evidence="2" id="KW-0645">Protease</keyword>
<keyword evidence="2" id="KW-0378">Hydrolase</keyword>
<sequence length="392" mass="37904">MVFHEALTHAQLRTSSRCPAPRRFGARAPSERTTALALPDPTDAVVSISWQEVSGGTITTEQGSGVLIAPDEVLTAAHLVYDAAGRAVADAVATSDAGGRPLRAAEASVHAMPLADWTRVASAAGDFAVIHLATPLAGLPTMALGSGFAGGAVTVTGYPAATGGARDSLAEVLAPVAGSSGILQGTPLGAPGDPRGASGGPAWQAVDGVATVVGLTSSANGSMGFFVGLTAADVAEIDAWTAADHAAAAPVVVVPAAAPVAAEPQPAGASPAIAALAAAAAGLPAVTSRPALDAAMSRVVSLLARDAAALGAGAGFDDVAADALSVLGDNGRHRNLAAALLEGVMWGHAGGDVAGSVGAVAAVDSGVLSYAASERGVHAGARAGALLLASGF</sequence>
<dbReference type="OrthoDB" id="267336at2"/>